<reference evidence="4" key="1">
    <citation type="submission" date="2019-10" db="EMBL/GenBank/DDBJ databases">
        <authorList>
            <consortium name="Genoscope - CEA"/>
            <person name="William W."/>
        </authorList>
    </citation>
    <scope>NUCLEOTIDE SEQUENCE [LARGE SCALE GENOMIC DNA]</scope>
    <source>
        <strain evidence="4">BBR_PRJEB10992</strain>
    </source>
</reference>
<dbReference type="Proteomes" id="UP000184550">
    <property type="component" value="Unassembled WGS sequence"/>
</dbReference>
<keyword evidence="2" id="KW-0732">Signal</keyword>
<dbReference type="RefSeq" id="WP_083619057.1">
    <property type="nucleotide sequence ID" value="NZ_LR734850.1"/>
</dbReference>
<dbReference type="InterPro" id="IPR011050">
    <property type="entry name" value="Pectin_lyase_fold/virulence"/>
</dbReference>
<proteinExistence type="predicted"/>
<sequence length="935" mass="97012">MTSSRWPLGFVAFTLTSICTSVQAQIIPDATLPINSTVTQQENRFQIDGGTPAGTHLFHSFREFSLPTGTEAFFNNSTEIVNIITRVTGGRVSNLDGLIRANGIANLFLINPNGIIFGPNARLEIGGSFLGSTAESLLFNDGSEFSATNPQAPPLLTINVPIGLQSGSNPGAIINQSNAIDSNGYVIGLQVQPHQTLALMGGAINFLAGVLTAPQGQIQLGSVGSNEQISLTQASTGFAFAYPGVRNFNDINLSQQSKIDTSGVGGGAISLRGRQISLTDNSVITSTTWGNEPGNNILIEAERLRVQNGSSISTATFGAASGGDLTVNTSESIELIGTDNIVNIILSLFSKPDIPILPKDGLLTASFGSGQGGDITLTTETLTALNGGLAFTAAFADGMGGNLILNAKDVNIINAGLMAGTANLGTAGNITLNTQTLRMRDSSVIVTVTLDEGDAGNLTVNATDAIEMLGPLELPETKYLAQQSIGVGATALTSEAYGNGDAGDLTVNTRQLTLNNLAYITASTIGTGQAGNLTVNAEQLQLSNGGAIESATMGFNSGGNLIINVSDTVEMGSYPTKQGNSNSIITVSTRGASAAGDLTLNTRRLMIRDGGRISAITFDSGNGGNIDINASESIEIIGFTPEESDASGIFASVQPSTNQNLGNGGNIQVKTGQLTLENQAIITASGQGKGNAGNIDIQADAISLSNSQIRGITAAGERGNINLQSPQIQLRQGSSISTNSSNRNGGNITINTENLVGLENSDITANAVQGNGGRVVINAQGIFGTNYRQQENPNTSDITATSDLGAEFNGTVELNIPIVDPTSGLVDLQEGFVNAETLIDQRCHPGNPQRSSFIITGSGGLPLNPTTDPLSSDQGWVDHRFSDQQIYPNSQVKSKEIVEAQGWIIHENGTIELVAETTNSRPNSSSIPTPSCPEL</sequence>
<comment type="caution">
    <text evidence="4">The sequence shown here is derived from an EMBL/GenBank/DDBJ whole genome shotgun (WGS) entry which is preliminary data.</text>
</comment>
<dbReference type="EMBL" id="CZCU02000106">
    <property type="protein sequence ID" value="VXD14936.1"/>
    <property type="molecule type" value="Genomic_DNA"/>
</dbReference>
<feature type="region of interest" description="Disordered" evidence="1">
    <location>
        <begin position="728"/>
        <end position="747"/>
    </location>
</feature>
<dbReference type="SUPFAM" id="SSF51126">
    <property type="entry name" value="Pectin lyase-like"/>
    <property type="match status" value="3"/>
</dbReference>
<evidence type="ECO:0000313" key="5">
    <source>
        <dbReference type="Proteomes" id="UP000184550"/>
    </source>
</evidence>
<dbReference type="InterPro" id="IPR008638">
    <property type="entry name" value="FhaB/CdiA-like_TPS"/>
</dbReference>
<accession>A0A7Z9BIY6</accession>
<gene>
    <name evidence="4" type="ORF">PL8927_330062</name>
</gene>
<organism evidence="4 5">
    <name type="scientific">Planktothrix serta PCC 8927</name>
    <dbReference type="NCBI Taxonomy" id="671068"/>
    <lineage>
        <taxon>Bacteria</taxon>
        <taxon>Bacillati</taxon>
        <taxon>Cyanobacteriota</taxon>
        <taxon>Cyanophyceae</taxon>
        <taxon>Oscillatoriophycideae</taxon>
        <taxon>Oscillatoriales</taxon>
        <taxon>Microcoleaceae</taxon>
        <taxon>Planktothrix</taxon>
    </lineage>
</organism>
<evidence type="ECO:0000313" key="4">
    <source>
        <dbReference type="EMBL" id="VXD14936.1"/>
    </source>
</evidence>
<dbReference type="AlphaFoldDB" id="A0A7Z9BIY6"/>
<protein>
    <recommendedName>
        <fullName evidence="3">Filamentous haemagglutinin FhaB/tRNA nuclease CdiA-like TPS domain-containing protein</fullName>
    </recommendedName>
</protein>
<keyword evidence="5" id="KW-1185">Reference proteome</keyword>
<dbReference type="Pfam" id="PF05860">
    <property type="entry name" value="TPS"/>
    <property type="match status" value="1"/>
</dbReference>
<dbReference type="OrthoDB" id="502085at2"/>
<dbReference type="Gene3D" id="2.160.20.10">
    <property type="entry name" value="Single-stranded right-handed beta-helix, Pectin lyase-like"/>
    <property type="match status" value="3"/>
</dbReference>
<evidence type="ECO:0000259" key="3">
    <source>
        <dbReference type="SMART" id="SM00912"/>
    </source>
</evidence>
<feature type="chain" id="PRO_5031286977" description="Filamentous haemagglutinin FhaB/tRNA nuclease CdiA-like TPS domain-containing protein" evidence="2">
    <location>
        <begin position="25"/>
        <end position="935"/>
    </location>
</feature>
<dbReference type="NCBIfam" id="TIGR01901">
    <property type="entry name" value="adhes_NPXG"/>
    <property type="match status" value="1"/>
</dbReference>
<evidence type="ECO:0000256" key="2">
    <source>
        <dbReference type="SAM" id="SignalP"/>
    </source>
</evidence>
<dbReference type="InterPro" id="IPR012334">
    <property type="entry name" value="Pectin_lyas_fold"/>
</dbReference>
<feature type="signal peptide" evidence="2">
    <location>
        <begin position="1"/>
        <end position="24"/>
    </location>
</feature>
<dbReference type="SMART" id="SM00912">
    <property type="entry name" value="Haemagg_act"/>
    <property type="match status" value="1"/>
</dbReference>
<evidence type="ECO:0000256" key="1">
    <source>
        <dbReference type="SAM" id="MobiDB-lite"/>
    </source>
</evidence>
<name>A0A7Z9BIY6_9CYAN</name>
<feature type="domain" description="Filamentous haemagglutinin FhaB/tRNA nuclease CdiA-like TPS" evidence="3">
    <location>
        <begin position="29"/>
        <end position="140"/>
    </location>
</feature>